<evidence type="ECO:0000313" key="2">
    <source>
        <dbReference type="Proteomes" id="UP001642360"/>
    </source>
</evidence>
<name>A0ABC8UL50_9AQUA</name>
<organism evidence="1 2">
    <name type="scientific">Ilex paraguariensis</name>
    <name type="common">yerba mate</name>
    <dbReference type="NCBI Taxonomy" id="185542"/>
    <lineage>
        <taxon>Eukaryota</taxon>
        <taxon>Viridiplantae</taxon>
        <taxon>Streptophyta</taxon>
        <taxon>Embryophyta</taxon>
        <taxon>Tracheophyta</taxon>
        <taxon>Spermatophyta</taxon>
        <taxon>Magnoliopsida</taxon>
        <taxon>eudicotyledons</taxon>
        <taxon>Gunneridae</taxon>
        <taxon>Pentapetalae</taxon>
        <taxon>asterids</taxon>
        <taxon>campanulids</taxon>
        <taxon>Aquifoliales</taxon>
        <taxon>Aquifoliaceae</taxon>
        <taxon>Ilex</taxon>
    </lineage>
</organism>
<comment type="caution">
    <text evidence="1">The sequence shown here is derived from an EMBL/GenBank/DDBJ whole genome shotgun (WGS) entry which is preliminary data.</text>
</comment>
<sequence>MTGRYGGSAAGLMAVQCVVVHGSELYRRLSLFQLLGCKSVWHKHIQIDCKSVIDIPSCDYHATLLLLKSEDLFSSAVADWS</sequence>
<proteinExistence type="predicted"/>
<reference evidence="1 2" key="1">
    <citation type="submission" date="2024-02" db="EMBL/GenBank/DDBJ databases">
        <authorList>
            <person name="Vignale AGUSTIN F."/>
            <person name="Sosa J E."/>
            <person name="Modenutti C."/>
        </authorList>
    </citation>
    <scope>NUCLEOTIDE SEQUENCE [LARGE SCALE GENOMIC DNA]</scope>
</reference>
<accession>A0ABC8UL50</accession>
<dbReference type="Proteomes" id="UP001642360">
    <property type="component" value="Unassembled WGS sequence"/>
</dbReference>
<evidence type="ECO:0000313" key="1">
    <source>
        <dbReference type="EMBL" id="CAK9181781.1"/>
    </source>
</evidence>
<gene>
    <name evidence="1" type="ORF">ILEXP_LOCUS51894</name>
</gene>
<keyword evidence="2" id="KW-1185">Reference proteome</keyword>
<dbReference type="EMBL" id="CAUOFW020008168">
    <property type="protein sequence ID" value="CAK9181781.1"/>
    <property type="molecule type" value="Genomic_DNA"/>
</dbReference>
<protein>
    <submittedName>
        <fullName evidence="1">Uncharacterized protein</fullName>
    </submittedName>
</protein>
<dbReference type="AlphaFoldDB" id="A0ABC8UL50"/>